<sequence>MSTHDGPRAHADRNGEHEAERVVVRDRRRVDPVTGEVRAPAGEQPAGAPGPASEAGAPAEVDARVAELESQVAERTADLQRVTAEYANYRRRVDRDREGVLAGAKAQVLFELLGVLDDLDRADEHGDLYGPFKAVADKFVDVVTRLGLEPFGAEGEVFDPTQHEAVQHESTDVLAPTVTVISAVLRRGYRMGDRLLRPAMVIVVDKADESVAGAEGPAGPAADAGNAGDTGDAAGGADAASH</sequence>
<proteinExistence type="inferred from homology"/>
<dbReference type="NCBIfam" id="NF010761">
    <property type="entry name" value="PRK14164.1"/>
    <property type="match status" value="1"/>
</dbReference>
<dbReference type="InterPro" id="IPR000740">
    <property type="entry name" value="GrpE"/>
</dbReference>
<comment type="subunit">
    <text evidence="3">Homodimer.</text>
</comment>
<dbReference type="PRINTS" id="PR00773">
    <property type="entry name" value="GRPEPROTEIN"/>
</dbReference>
<feature type="compositionally biased region" description="Basic and acidic residues" evidence="6">
    <location>
        <begin position="1"/>
        <end position="31"/>
    </location>
</feature>
<dbReference type="Gene3D" id="2.30.22.10">
    <property type="entry name" value="Head domain of nucleotide exchange factor GrpE"/>
    <property type="match status" value="1"/>
</dbReference>
<evidence type="ECO:0000256" key="4">
    <source>
        <dbReference type="RuleBase" id="RU000639"/>
    </source>
</evidence>
<evidence type="ECO:0000313" key="7">
    <source>
        <dbReference type="EMBL" id="MFC5995994.1"/>
    </source>
</evidence>
<evidence type="ECO:0000256" key="6">
    <source>
        <dbReference type="SAM" id="MobiDB-lite"/>
    </source>
</evidence>
<reference evidence="8" key="1">
    <citation type="journal article" date="2019" name="Int. J. Syst. Evol. Microbiol.">
        <title>The Global Catalogue of Microorganisms (GCM) 10K type strain sequencing project: providing services to taxonomists for standard genome sequencing and annotation.</title>
        <authorList>
            <consortium name="The Broad Institute Genomics Platform"/>
            <consortium name="The Broad Institute Genome Sequencing Center for Infectious Disease"/>
            <person name="Wu L."/>
            <person name="Ma J."/>
        </authorList>
    </citation>
    <scope>NUCLEOTIDE SEQUENCE [LARGE SCALE GENOMIC DNA]</scope>
    <source>
        <strain evidence="8">CCM 8391</strain>
    </source>
</reference>
<evidence type="ECO:0000256" key="3">
    <source>
        <dbReference type="HAMAP-Rule" id="MF_01151"/>
    </source>
</evidence>
<evidence type="ECO:0000313" key="8">
    <source>
        <dbReference type="Proteomes" id="UP001596302"/>
    </source>
</evidence>
<keyword evidence="3" id="KW-0963">Cytoplasm</keyword>
<comment type="subcellular location">
    <subcellularLocation>
        <location evidence="3">Cytoplasm</location>
    </subcellularLocation>
</comment>
<dbReference type="PANTHER" id="PTHR21237:SF23">
    <property type="entry name" value="GRPE PROTEIN HOMOLOG, MITOCHONDRIAL"/>
    <property type="match status" value="1"/>
</dbReference>
<evidence type="ECO:0000256" key="2">
    <source>
        <dbReference type="ARBA" id="ARBA00023186"/>
    </source>
</evidence>
<feature type="region of interest" description="Disordered" evidence="6">
    <location>
        <begin position="1"/>
        <end position="60"/>
    </location>
</feature>
<name>A0ABW1J653_9PSEU</name>
<dbReference type="SUPFAM" id="SSF51064">
    <property type="entry name" value="Head domain of nucleotide exchange factor GrpE"/>
    <property type="match status" value="1"/>
</dbReference>
<keyword evidence="3 4" id="KW-0346">Stress response</keyword>
<keyword evidence="8" id="KW-1185">Reference proteome</keyword>
<dbReference type="PROSITE" id="PS01071">
    <property type="entry name" value="GRPE"/>
    <property type="match status" value="1"/>
</dbReference>
<dbReference type="Pfam" id="PF01025">
    <property type="entry name" value="GrpE"/>
    <property type="match status" value="1"/>
</dbReference>
<dbReference type="HAMAP" id="MF_01151">
    <property type="entry name" value="GrpE"/>
    <property type="match status" value="1"/>
</dbReference>
<dbReference type="InterPro" id="IPR013805">
    <property type="entry name" value="GrpE_CC"/>
</dbReference>
<accession>A0ABW1J653</accession>
<dbReference type="Proteomes" id="UP001596302">
    <property type="component" value="Unassembled WGS sequence"/>
</dbReference>
<feature type="region of interest" description="Disordered" evidence="6">
    <location>
        <begin position="212"/>
        <end position="242"/>
    </location>
</feature>
<comment type="function">
    <text evidence="3 4">Participates actively in the response to hyperosmotic and heat shock by preventing the aggregation of stress-denatured proteins, in association with DnaK and GrpE. It is the nucleotide exchange factor for DnaK and may function as a thermosensor. Unfolded proteins bind initially to DnaJ; upon interaction with the DnaJ-bound protein, DnaK hydrolyzes its bound ATP, resulting in the formation of a stable complex. GrpE releases ADP from DnaK; ATP binding to DnaK triggers the release of the substrate protein, thus completing the reaction cycle. Several rounds of ATP-dependent interactions between DnaJ, DnaK and GrpE are required for fully efficient folding.</text>
</comment>
<dbReference type="CDD" id="cd00446">
    <property type="entry name" value="GrpE"/>
    <property type="match status" value="1"/>
</dbReference>
<dbReference type="EMBL" id="JBHSQW010000035">
    <property type="protein sequence ID" value="MFC5995994.1"/>
    <property type="molecule type" value="Genomic_DNA"/>
</dbReference>
<protein>
    <recommendedName>
        <fullName evidence="3 4">Protein GrpE</fullName>
    </recommendedName>
    <alternativeName>
        <fullName evidence="3">HSP-70 cofactor</fullName>
    </alternativeName>
</protein>
<organism evidence="7 8">
    <name type="scientific">Pseudonocardia hispaniensis</name>
    <dbReference type="NCBI Taxonomy" id="904933"/>
    <lineage>
        <taxon>Bacteria</taxon>
        <taxon>Bacillati</taxon>
        <taxon>Actinomycetota</taxon>
        <taxon>Actinomycetes</taxon>
        <taxon>Pseudonocardiales</taxon>
        <taxon>Pseudonocardiaceae</taxon>
        <taxon>Pseudonocardia</taxon>
    </lineage>
</organism>
<dbReference type="Gene3D" id="3.90.20.20">
    <property type="match status" value="1"/>
</dbReference>
<comment type="caution">
    <text evidence="7">The sequence shown here is derived from an EMBL/GenBank/DDBJ whole genome shotgun (WGS) entry which is preliminary data.</text>
</comment>
<evidence type="ECO:0000256" key="1">
    <source>
        <dbReference type="ARBA" id="ARBA00009054"/>
    </source>
</evidence>
<dbReference type="RefSeq" id="WP_379586417.1">
    <property type="nucleotide sequence ID" value="NZ_JBHSQW010000035.1"/>
</dbReference>
<comment type="similarity">
    <text evidence="1 3 5">Belongs to the GrpE family.</text>
</comment>
<gene>
    <name evidence="3 7" type="primary">grpE</name>
    <name evidence="7" type="ORF">ACFQE5_17450</name>
</gene>
<evidence type="ECO:0000256" key="5">
    <source>
        <dbReference type="RuleBase" id="RU004478"/>
    </source>
</evidence>
<feature type="compositionally biased region" description="Low complexity" evidence="6">
    <location>
        <begin position="39"/>
        <end position="60"/>
    </location>
</feature>
<dbReference type="InterPro" id="IPR009012">
    <property type="entry name" value="GrpE_head"/>
</dbReference>
<dbReference type="PANTHER" id="PTHR21237">
    <property type="entry name" value="GRPE PROTEIN"/>
    <property type="match status" value="1"/>
</dbReference>
<dbReference type="SUPFAM" id="SSF58014">
    <property type="entry name" value="Coiled-coil domain of nucleotide exchange factor GrpE"/>
    <property type="match status" value="1"/>
</dbReference>
<keyword evidence="2 3" id="KW-0143">Chaperone</keyword>